<accession>A0ABN3E9S9</accession>
<organism evidence="1 2">
    <name type="scientific">Kitasatospora cystarginea</name>
    <dbReference type="NCBI Taxonomy" id="58350"/>
    <lineage>
        <taxon>Bacteria</taxon>
        <taxon>Bacillati</taxon>
        <taxon>Actinomycetota</taxon>
        <taxon>Actinomycetes</taxon>
        <taxon>Kitasatosporales</taxon>
        <taxon>Streptomycetaceae</taxon>
        <taxon>Kitasatospora</taxon>
    </lineage>
</organism>
<proteinExistence type="predicted"/>
<evidence type="ECO:0000313" key="2">
    <source>
        <dbReference type="Proteomes" id="UP001500305"/>
    </source>
</evidence>
<evidence type="ECO:0000313" key="1">
    <source>
        <dbReference type="EMBL" id="GAA2251271.1"/>
    </source>
</evidence>
<keyword evidence="2" id="KW-1185">Reference proteome</keyword>
<reference evidence="1 2" key="1">
    <citation type="journal article" date="2019" name="Int. J. Syst. Evol. Microbiol.">
        <title>The Global Catalogue of Microorganisms (GCM) 10K type strain sequencing project: providing services to taxonomists for standard genome sequencing and annotation.</title>
        <authorList>
            <consortium name="The Broad Institute Genomics Platform"/>
            <consortium name="The Broad Institute Genome Sequencing Center for Infectious Disease"/>
            <person name="Wu L."/>
            <person name="Ma J."/>
        </authorList>
    </citation>
    <scope>NUCLEOTIDE SEQUENCE [LARGE SCALE GENOMIC DNA]</scope>
    <source>
        <strain evidence="1 2">JCM 7356</strain>
    </source>
</reference>
<protein>
    <submittedName>
        <fullName evidence="1">Uncharacterized protein</fullName>
    </submittedName>
</protein>
<dbReference type="EMBL" id="BAAATR010000016">
    <property type="protein sequence ID" value="GAA2251271.1"/>
    <property type="molecule type" value="Genomic_DNA"/>
</dbReference>
<gene>
    <name evidence="1" type="ORF">GCM10010430_37810</name>
</gene>
<dbReference type="Proteomes" id="UP001500305">
    <property type="component" value="Unassembled WGS sequence"/>
</dbReference>
<sequence>MSELPQAARQAADAYAHAVVLLGRCGEATHQADWAALAEHAGALSVAAGELSVAAGAVTREETPVSPAEFHAAAQQAIRGRQPDPRVPRGQ</sequence>
<dbReference type="RefSeq" id="WP_344637598.1">
    <property type="nucleotide sequence ID" value="NZ_BAAATR010000016.1"/>
</dbReference>
<name>A0ABN3E9S9_9ACTN</name>
<comment type="caution">
    <text evidence="1">The sequence shown here is derived from an EMBL/GenBank/DDBJ whole genome shotgun (WGS) entry which is preliminary data.</text>
</comment>